<evidence type="ECO:0000313" key="2">
    <source>
        <dbReference type="Proteomes" id="UP001163846"/>
    </source>
</evidence>
<dbReference type="EMBL" id="MU807633">
    <property type="protein sequence ID" value="KAJ3831271.1"/>
    <property type="molecule type" value="Genomic_DNA"/>
</dbReference>
<accession>A0AA38U2V7</accession>
<proteinExistence type="predicted"/>
<reference evidence="1" key="1">
    <citation type="submission" date="2022-08" db="EMBL/GenBank/DDBJ databases">
        <authorList>
            <consortium name="DOE Joint Genome Institute"/>
            <person name="Min B."/>
            <person name="Riley R."/>
            <person name="Sierra-Patev S."/>
            <person name="Naranjo-Ortiz M."/>
            <person name="Looney B."/>
            <person name="Konkel Z."/>
            <person name="Slot J.C."/>
            <person name="Sakamoto Y."/>
            <person name="Steenwyk J.L."/>
            <person name="Rokas A."/>
            <person name="Carro J."/>
            <person name="Camarero S."/>
            <person name="Ferreira P."/>
            <person name="Molpeceres G."/>
            <person name="Ruiz-Duenas F.J."/>
            <person name="Serrano A."/>
            <person name="Henrissat B."/>
            <person name="Drula E."/>
            <person name="Hughes K.W."/>
            <person name="Mata J.L."/>
            <person name="Ishikawa N.K."/>
            <person name="Vargas-Isla R."/>
            <person name="Ushijima S."/>
            <person name="Smith C.A."/>
            <person name="Ahrendt S."/>
            <person name="Andreopoulos W."/>
            <person name="He G."/>
            <person name="Labutti K."/>
            <person name="Lipzen A."/>
            <person name="Ng V."/>
            <person name="Sandor L."/>
            <person name="Barry K."/>
            <person name="Martinez A.T."/>
            <person name="Xiao Y."/>
            <person name="Gibbons J.G."/>
            <person name="Terashima K."/>
            <person name="Hibbett D.S."/>
            <person name="Grigoriev I.V."/>
        </authorList>
    </citation>
    <scope>NUCLEOTIDE SEQUENCE</scope>
    <source>
        <strain evidence="1">TFB9207</strain>
    </source>
</reference>
<comment type="caution">
    <text evidence="1">The sequence shown here is derived from an EMBL/GenBank/DDBJ whole genome shotgun (WGS) entry which is preliminary data.</text>
</comment>
<name>A0AA38U2V7_9AGAR</name>
<dbReference type="Proteomes" id="UP001163846">
    <property type="component" value="Unassembled WGS sequence"/>
</dbReference>
<evidence type="ECO:0000313" key="1">
    <source>
        <dbReference type="EMBL" id="KAJ3831271.1"/>
    </source>
</evidence>
<dbReference type="AlphaFoldDB" id="A0AA38U2V7"/>
<keyword evidence="2" id="KW-1185">Reference proteome</keyword>
<protein>
    <submittedName>
        <fullName evidence="1">Uncharacterized protein</fullName>
    </submittedName>
</protein>
<organism evidence="1 2">
    <name type="scientific">Lentinula raphanica</name>
    <dbReference type="NCBI Taxonomy" id="153919"/>
    <lineage>
        <taxon>Eukaryota</taxon>
        <taxon>Fungi</taxon>
        <taxon>Dikarya</taxon>
        <taxon>Basidiomycota</taxon>
        <taxon>Agaricomycotina</taxon>
        <taxon>Agaricomycetes</taxon>
        <taxon>Agaricomycetidae</taxon>
        <taxon>Agaricales</taxon>
        <taxon>Marasmiineae</taxon>
        <taxon>Omphalotaceae</taxon>
        <taxon>Lentinula</taxon>
    </lineage>
</organism>
<sequence length="65" mass="7634">MLTKRLQHSPNQPPLASEFQLFSNSNSVHNGLRLANGIQIIGRPRRLRRMRSFRVMTLYLEEQDI</sequence>
<gene>
    <name evidence="1" type="ORF">F5878DRAFT_667738</name>
</gene>